<name>A0A8I6RBY9_CIMLE</name>
<evidence type="ECO:0000256" key="4">
    <source>
        <dbReference type="ARBA" id="ARBA00007540"/>
    </source>
</evidence>
<evidence type="ECO:0000313" key="13">
    <source>
        <dbReference type="EnsemblMetazoa" id="XP_014243006.1"/>
    </source>
</evidence>
<protein>
    <recommendedName>
        <fullName evidence="5">Snurportin-1</fullName>
    </recommendedName>
    <alternativeName>
        <fullName evidence="10">RNA U transporter 1</fullName>
    </alternativeName>
</protein>
<evidence type="ECO:0000256" key="6">
    <source>
        <dbReference type="ARBA" id="ARBA00022448"/>
    </source>
</evidence>
<dbReference type="GO" id="GO:0005737">
    <property type="term" value="C:cytoplasm"/>
    <property type="evidence" value="ECO:0007669"/>
    <property type="project" value="UniProtKB-SubCell"/>
</dbReference>
<dbReference type="OMA" id="NWYVVPC"/>
<dbReference type="Pfam" id="PF11538">
    <property type="entry name" value="Snurportin1"/>
    <property type="match status" value="1"/>
</dbReference>
<evidence type="ECO:0000256" key="11">
    <source>
        <dbReference type="PROSITE-ProRule" id="PRU00561"/>
    </source>
</evidence>
<dbReference type="RefSeq" id="XP_014243006.1">
    <property type="nucleotide sequence ID" value="XM_014387520.2"/>
</dbReference>
<dbReference type="PANTHER" id="PTHR13403">
    <property type="entry name" value="SNURPORTIN1 RNUT1 PROTEIN RNA, U TRANSPORTER 1"/>
    <property type="match status" value="1"/>
</dbReference>
<evidence type="ECO:0000256" key="1">
    <source>
        <dbReference type="ARBA" id="ARBA00003975"/>
    </source>
</evidence>
<dbReference type="InterPro" id="IPR002652">
    <property type="entry name" value="Importin-a_IBB"/>
</dbReference>
<evidence type="ECO:0000256" key="7">
    <source>
        <dbReference type="ARBA" id="ARBA00022490"/>
    </source>
</evidence>
<evidence type="ECO:0000256" key="9">
    <source>
        <dbReference type="ARBA" id="ARBA00023242"/>
    </source>
</evidence>
<evidence type="ECO:0000256" key="10">
    <source>
        <dbReference type="ARBA" id="ARBA00031454"/>
    </source>
</evidence>
<dbReference type="CDD" id="cd09232">
    <property type="entry name" value="Snurportin-1_C"/>
    <property type="match status" value="1"/>
</dbReference>
<dbReference type="GO" id="GO:0061608">
    <property type="term" value="F:nuclear import signal receptor activity"/>
    <property type="evidence" value="ECO:0007669"/>
    <property type="project" value="InterPro"/>
</dbReference>
<evidence type="ECO:0000256" key="8">
    <source>
        <dbReference type="ARBA" id="ARBA00022884"/>
    </source>
</evidence>
<dbReference type="GO" id="GO:0005634">
    <property type="term" value="C:nucleus"/>
    <property type="evidence" value="ECO:0007669"/>
    <property type="project" value="UniProtKB-SubCell"/>
</dbReference>
<evidence type="ECO:0000256" key="2">
    <source>
        <dbReference type="ARBA" id="ARBA00004123"/>
    </source>
</evidence>
<evidence type="ECO:0000259" key="12">
    <source>
        <dbReference type="PROSITE" id="PS51214"/>
    </source>
</evidence>
<dbReference type="CTD" id="7354429"/>
<dbReference type="GO" id="GO:0003723">
    <property type="term" value="F:RNA binding"/>
    <property type="evidence" value="ECO:0007669"/>
    <property type="project" value="UniProtKB-KW"/>
</dbReference>
<comment type="subcellular location">
    <subcellularLocation>
        <location evidence="3">Cytoplasm</location>
    </subcellularLocation>
    <subcellularLocation>
        <location evidence="2">Nucleus</location>
    </subcellularLocation>
</comment>
<sequence length="314" mass="36785">MEELVEGLTVASVSLEYDDVSLVHPRYDQYKQKKSRVSQEERRKQFLLDQKNKRLECFNRNRGIPEEPEDESVQIKPHDEKSVYANWLMLSVWLVDVPENMKEEWYYVICPQGKRTLVIAERGVTRAYSRHGELLMKFPSHLPGGRKEHNGYTVLDCIWDHFSKTYFILDILTWAVPLTNCEAELRFFWLKNKYAEIPELSIPGKTNRHRFILLDHNYVSDLQKNMETHPFFSSNEPKVDGVIFYHKDSLYTPGKSPLVTWLKPFMLPDILGTKVAEAYHAEIPMSYQKRRARMDVDETDAGADAKYKMATETA</sequence>
<keyword evidence="14" id="KW-1185">Reference proteome</keyword>
<dbReference type="GO" id="GO:0061015">
    <property type="term" value="P:snRNA import into nucleus"/>
    <property type="evidence" value="ECO:0007669"/>
    <property type="project" value="InterPro"/>
</dbReference>
<dbReference type="InterPro" id="IPR017336">
    <property type="entry name" value="Snurportin-1"/>
</dbReference>
<dbReference type="Proteomes" id="UP000494040">
    <property type="component" value="Unassembled WGS sequence"/>
</dbReference>
<dbReference type="PANTHER" id="PTHR13403:SF6">
    <property type="entry name" value="SNURPORTIN-1"/>
    <property type="match status" value="1"/>
</dbReference>
<dbReference type="AlphaFoldDB" id="A0A8I6RBY9"/>
<comment type="similarity">
    <text evidence="4">Belongs to the snurportin family.</text>
</comment>
<dbReference type="InterPro" id="IPR024721">
    <property type="entry name" value="Snurportin-1_N"/>
</dbReference>
<accession>A0A8I6RBY9</accession>
<dbReference type="InterPro" id="IPR047857">
    <property type="entry name" value="Snurportin1_C"/>
</dbReference>
<evidence type="ECO:0000256" key="5">
    <source>
        <dbReference type="ARBA" id="ARBA00016034"/>
    </source>
</evidence>
<dbReference type="OrthoDB" id="10003593at2759"/>
<dbReference type="GO" id="GO:0006606">
    <property type="term" value="P:protein import into nucleus"/>
    <property type="evidence" value="ECO:0007669"/>
    <property type="project" value="InterPro"/>
</dbReference>
<dbReference type="KEGG" id="clec:106663025"/>
<dbReference type="PROSITE" id="PS51214">
    <property type="entry name" value="IBB"/>
    <property type="match status" value="1"/>
</dbReference>
<keyword evidence="6 11" id="KW-0813">Transport</keyword>
<organism evidence="13 14">
    <name type="scientific">Cimex lectularius</name>
    <name type="common">Bed bug</name>
    <name type="synonym">Acanthia lectularia</name>
    <dbReference type="NCBI Taxonomy" id="79782"/>
    <lineage>
        <taxon>Eukaryota</taxon>
        <taxon>Metazoa</taxon>
        <taxon>Ecdysozoa</taxon>
        <taxon>Arthropoda</taxon>
        <taxon>Hexapoda</taxon>
        <taxon>Insecta</taxon>
        <taxon>Pterygota</taxon>
        <taxon>Neoptera</taxon>
        <taxon>Paraneoptera</taxon>
        <taxon>Hemiptera</taxon>
        <taxon>Heteroptera</taxon>
        <taxon>Panheteroptera</taxon>
        <taxon>Cimicomorpha</taxon>
        <taxon>Cimicidae</taxon>
        <taxon>Cimex</taxon>
    </lineage>
</organism>
<dbReference type="Gene3D" id="3.30.470.30">
    <property type="entry name" value="DNA ligase/mRNA capping enzyme"/>
    <property type="match status" value="1"/>
</dbReference>
<feature type="domain" description="IBB" evidence="12">
    <location>
        <begin position="10"/>
        <end position="71"/>
    </location>
</feature>
<dbReference type="EnsemblMetazoa" id="XM_014387520.2">
    <property type="protein sequence ID" value="XP_014243006.1"/>
    <property type="gene ID" value="LOC106663025"/>
</dbReference>
<keyword evidence="8" id="KW-0694">RNA-binding</keyword>
<proteinExistence type="inferred from homology"/>
<evidence type="ECO:0000313" key="14">
    <source>
        <dbReference type="Proteomes" id="UP000494040"/>
    </source>
</evidence>
<reference evidence="13" key="1">
    <citation type="submission" date="2022-01" db="UniProtKB">
        <authorList>
            <consortium name="EnsemblMetazoa"/>
        </authorList>
    </citation>
    <scope>IDENTIFICATION</scope>
</reference>
<comment type="function">
    <text evidence="1">Functions as an U snRNP-specific nuclear import adapter. Involved in the trimethylguanosine (m3G)-cap-dependent nuclear import of U snRNPs. Binds specifically to the terminal m3G-cap U snRNAs.</text>
</comment>
<keyword evidence="7" id="KW-0963">Cytoplasm</keyword>
<dbReference type="GeneID" id="106663025"/>
<keyword evidence="9" id="KW-0539">Nucleus</keyword>
<dbReference type="SUPFAM" id="SSF56091">
    <property type="entry name" value="DNA ligase/mRNA capping enzyme, catalytic domain"/>
    <property type="match status" value="1"/>
</dbReference>
<dbReference type="Pfam" id="PF21974">
    <property type="entry name" value="SPN1_m3Gcap_bd"/>
    <property type="match status" value="1"/>
</dbReference>
<evidence type="ECO:0000256" key="3">
    <source>
        <dbReference type="ARBA" id="ARBA00004496"/>
    </source>
</evidence>